<dbReference type="InterPro" id="IPR001494">
    <property type="entry name" value="Importin-beta_N"/>
</dbReference>
<comment type="similarity">
    <text evidence="2">Belongs to the importin beta family.</text>
</comment>
<keyword evidence="4" id="KW-0653">Protein transport</keyword>
<dbReference type="Pfam" id="PF25018">
    <property type="entry name" value="HEAT_IPO9_c"/>
    <property type="match status" value="1"/>
</dbReference>
<comment type="subcellular location">
    <subcellularLocation>
        <location evidence="1">Nucleus</location>
    </subcellularLocation>
</comment>
<dbReference type="Pfam" id="PF03810">
    <property type="entry name" value="IBN_N"/>
    <property type="match status" value="1"/>
</dbReference>
<dbReference type="GO" id="GO:0006606">
    <property type="term" value="P:protein import into nucleus"/>
    <property type="evidence" value="ECO:0007669"/>
    <property type="project" value="TreeGrafter"/>
</dbReference>
<evidence type="ECO:0000259" key="6">
    <source>
        <dbReference type="PROSITE" id="PS50166"/>
    </source>
</evidence>
<evidence type="ECO:0000313" key="7">
    <source>
        <dbReference type="EMBL" id="CAL1281328.1"/>
    </source>
</evidence>
<dbReference type="SMART" id="SM00913">
    <property type="entry name" value="IBN_N"/>
    <property type="match status" value="1"/>
</dbReference>
<dbReference type="GO" id="GO:0005829">
    <property type="term" value="C:cytosol"/>
    <property type="evidence" value="ECO:0007669"/>
    <property type="project" value="TreeGrafter"/>
</dbReference>
<dbReference type="Proteomes" id="UP001497382">
    <property type="component" value="Unassembled WGS sequence"/>
</dbReference>
<gene>
    <name evidence="7" type="ORF">LARSCL_LOCUS11507</name>
</gene>
<evidence type="ECO:0000256" key="4">
    <source>
        <dbReference type="ARBA" id="ARBA00022927"/>
    </source>
</evidence>
<reference evidence="7 8" key="1">
    <citation type="submission" date="2024-04" db="EMBL/GenBank/DDBJ databases">
        <authorList>
            <person name="Rising A."/>
            <person name="Reimegard J."/>
            <person name="Sonavane S."/>
            <person name="Akerstrom W."/>
            <person name="Nylinder S."/>
            <person name="Hedman E."/>
            <person name="Kallberg Y."/>
        </authorList>
    </citation>
    <scope>NUCLEOTIDE SEQUENCE [LARGE SCALE GENOMIC DNA]</scope>
</reference>
<comment type="caution">
    <text evidence="7">The sequence shown here is derived from an EMBL/GenBank/DDBJ whole genome shotgun (WGS) entry which is preliminary data.</text>
</comment>
<accession>A0AAV2AFI8</accession>
<sequence length="1026" mass="114432">MAAPMRDVNVNRTLKDALFETLTSILSPIHDVRISAEQQISALEVTDEFAVHLTELMLDQHAPLAIRQLASVLLRQYVESHWSRAADKFRPPETTSEAKSAVRGMLPMGLHESISKLRSSAAYAISAIAQWDWPEEWPELFDILLRSLVSENSCAVHGAMRVLKEISNEVSDSQMPQFAPVILPEMLKIFLHDQKYGIRTRGRAVEIFSTCAEMIGSMAPYIKSAPKTLLFPILTPFTEALVSALKTPDGHTSDSGLKKDILNALQVLVKYFPKQMGQWLPHILAPVWNSLTSSANIYVQTVVNVSEEADNPVDSDGEVLGFENLVFSIFEFINVLVETSKYRNYIKDGMTDLIYYILLYTQITEEQIKSWSSNPDQFVEDEDDDTYAYSVRISAQDLLMLLAQEFEDKCSTSLCAAVTRHIHEANKNSNPNWWKIHESCMLALGSVKDLILCGIQGNHLQFDMQGFIHSVVVEDLNTAESPFLFGRCLWFASRYSKMMNEDLIKRFLQATVNGLLPTQPSTVRVCAVRAVWGFCDHLKGTDQVTILGPYLAPMLEGLISLAVQFSSEVLALVLEAISIIITIDENFTAEYENKISPVAIAVFLKHNSDPVLITIAEEIFKQLCKTPRAREHLQHRLIPTLVSILQSPPTKVPIGLQATSLDVLETIVRSSPRPLVPAIIQQAFPAAVHCIMHTDDNTILQNGGECLRAFVSVALEQVTAWHDETGNSGLDYIFNVAQRLLDPKTPESASAFVGRLTSLLIAKAGSMIGDKSELLLRAVLSKMQQVEALSVNQSLLMVFAHLVNHQIDPVLDFLSGVPGPAGESALEFVISIWCQCHSLFFGAYERKVSGFALSLILQHGLKGNDQRLQNIQVMGDQIFSHTQGPKTRSKSQQEPDQWTKIPLFIKIYKLLLNDLSNLCDQGIDHEEEDSSDDDLIDGCENNGESLLDSTSSGISFGATFSDYELEREELEEDPDIAADPIHSINMKAYLMDYLQQLMQLPFYCSFSEHLTPSERTALRDLGLVPA</sequence>
<dbReference type="InterPro" id="IPR056840">
    <property type="entry name" value="HEAT_IPO9_central"/>
</dbReference>
<evidence type="ECO:0000313" key="8">
    <source>
        <dbReference type="Proteomes" id="UP001497382"/>
    </source>
</evidence>
<dbReference type="EMBL" id="CAXIEN010000142">
    <property type="protein sequence ID" value="CAL1281328.1"/>
    <property type="molecule type" value="Genomic_DNA"/>
</dbReference>
<evidence type="ECO:0000256" key="5">
    <source>
        <dbReference type="ARBA" id="ARBA00023242"/>
    </source>
</evidence>
<evidence type="ECO:0000256" key="1">
    <source>
        <dbReference type="ARBA" id="ARBA00004123"/>
    </source>
</evidence>
<dbReference type="Gene3D" id="1.25.10.10">
    <property type="entry name" value="Leucine-rich Repeat Variant"/>
    <property type="match status" value="1"/>
</dbReference>
<feature type="domain" description="Importin N-terminal" evidence="6">
    <location>
        <begin position="36"/>
        <end position="106"/>
    </location>
</feature>
<protein>
    <recommendedName>
        <fullName evidence="6">Importin N-terminal domain-containing protein</fullName>
    </recommendedName>
</protein>
<dbReference type="PANTHER" id="PTHR10997">
    <property type="entry name" value="IMPORTIN-7, 8, 11"/>
    <property type="match status" value="1"/>
</dbReference>
<name>A0AAV2AFI8_9ARAC</name>
<dbReference type="Pfam" id="PF25758">
    <property type="entry name" value="TPR_IPO11"/>
    <property type="match status" value="1"/>
</dbReference>
<dbReference type="PROSITE" id="PS50166">
    <property type="entry name" value="IMPORTIN_B_NT"/>
    <property type="match status" value="1"/>
</dbReference>
<dbReference type="SUPFAM" id="SSF48371">
    <property type="entry name" value="ARM repeat"/>
    <property type="match status" value="1"/>
</dbReference>
<dbReference type="Pfam" id="PF08389">
    <property type="entry name" value="Xpo1"/>
    <property type="match status" value="1"/>
</dbReference>
<evidence type="ECO:0000256" key="2">
    <source>
        <dbReference type="ARBA" id="ARBA00007991"/>
    </source>
</evidence>
<organism evidence="7 8">
    <name type="scientific">Larinioides sclopetarius</name>
    <dbReference type="NCBI Taxonomy" id="280406"/>
    <lineage>
        <taxon>Eukaryota</taxon>
        <taxon>Metazoa</taxon>
        <taxon>Ecdysozoa</taxon>
        <taxon>Arthropoda</taxon>
        <taxon>Chelicerata</taxon>
        <taxon>Arachnida</taxon>
        <taxon>Araneae</taxon>
        <taxon>Araneomorphae</taxon>
        <taxon>Entelegynae</taxon>
        <taxon>Araneoidea</taxon>
        <taxon>Araneidae</taxon>
        <taxon>Larinioides</taxon>
    </lineage>
</organism>
<keyword evidence="8" id="KW-1185">Reference proteome</keyword>
<dbReference type="InterPro" id="IPR016024">
    <property type="entry name" value="ARM-type_fold"/>
</dbReference>
<keyword evidence="5" id="KW-0539">Nucleus</keyword>
<dbReference type="PANTHER" id="PTHR10997:SF9">
    <property type="entry name" value="IMPORTIN-9"/>
    <property type="match status" value="1"/>
</dbReference>
<proteinExistence type="inferred from homology"/>
<dbReference type="InterPro" id="IPR058669">
    <property type="entry name" value="TPR_IPO7/11-like"/>
</dbReference>
<keyword evidence="3" id="KW-0813">Transport</keyword>
<dbReference type="InterPro" id="IPR013598">
    <property type="entry name" value="Exportin-1/Importin-b-like"/>
</dbReference>
<dbReference type="GO" id="GO:0031267">
    <property type="term" value="F:small GTPase binding"/>
    <property type="evidence" value="ECO:0007669"/>
    <property type="project" value="InterPro"/>
</dbReference>
<dbReference type="FunFam" id="1.25.10.10:FF:000459">
    <property type="entry name" value="ARM repeat superfamily protein"/>
    <property type="match status" value="1"/>
</dbReference>
<dbReference type="InterPro" id="IPR011989">
    <property type="entry name" value="ARM-like"/>
</dbReference>
<dbReference type="AlphaFoldDB" id="A0AAV2AFI8"/>
<evidence type="ECO:0000256" key="3">
    <source>
        <dbReference type="ARBA" id="ARBA00022448"/>
    </source>
</evidence>
<dbReference type="GO" id="GO:0005635">
    <property type="term" value="C:nuclear envelope"/>
    <property type="evidence" value="ECO:0007669"/>
    <property type="project" value="TreeGrafter"/>
</dbReference>